<name>A0A2H4PDR3_9CAUD</name>
<gene>
    <name evidence="1" type="ORF">SEA_KOKO_71</name>
</gene>
<evidence type="ECO:0000313" key="2">
    <source>
        <dbReference type="Proteomes" id="UP000241798"/>
    </source>
</evidence>
<keyword evidence="2" id="KW-1185">Reference proteome</keyword>
<dbReference type="EMBL" id="MG099945">
    <property type="protein sequence ID" value="ATW60361.1"/>
    <property type="molecule type" value="Genomic_DNA"/>
</dbReference>
<reference evidence="1 2" key="1">
    <citation type="submission" date="2017-10" db="EMBL/GenBank/DDBJ databases">
        <authorList>
            <person name="Chen M."/>
            <person name="Kallman A."/>
            <person name="Luo C."/>
            <person name="Martin J."/>
            <person name="Nguyen T."/>
            <person name="Pierce C."/>
            <person name="Ramos K."/>
            <person name="Smith E."/>
            <person name="Giorgia P."/>
            <person name="Ellis O."/>
            <person name="Reddi K."/>
            <person name="Moberg-Parker J."/>
            <person name="Garlena R.A."/>
            <person name="Russell D.A."/>
            <person name="Pope W.H."/>
            <person name="Jacobs-Sera D."/>
            <person name="Hendrix R.W."/>
            <person name="Hatfull G.F."/>
        </authorList>
    </citation>
    <scope>NUCLEOTIDE SEQUENCE [LARGE SCALE GENOMIC DNA]</scope>
</reference>
<protein>
    <submittedName>
        <fullName evidence="1">Uncharacterized protein</fullName>
    </submittedName>
</protein>
<sequence>MKTLKEQLIGTKNQLIEHGRNANAFLKDKDGCLCMLGAVAAEVYGYDTVVEHISTYGKLEPGTPAGPVVAALAEQVRKKTGIDRSGYITTVFTFNDRTPVSRNDEVFAVIDAAIEVAE</sequence>
<dbReference type="Pfam" id="PF19698">
    <property type="entry name" value="DUF6197"/>
    <property type="match status" value="1"/>
</dbReference>
<organism evidence="1 2">
    <name type="scientific">Mycobacterium phage Koko</name>
    <dbReference type="NCBI Taxonomy" id="2047840"/>
    <lineage>
        <taxon>Viruses</taxon>
        <taxon>Duplodnaviria</taxon>
        <taxon>Heunggongvirae</taxon>
        <taxon>Uroviricota</taxon>
        <taxon>Caudoviricetes</taxon>
        <taxon>Gladiatorvirus</taxon>
        <taxon>Gladiatorvirus koko</taxon>
    </lineage>
</organism>
<evidence type="ECO:0000313" key="1">
    <source>
        <dbReference type="EMBL" id="ATW60361.1"/>
    </source>
</evidence>
<accession>A0A2H4PDR3</accession>
<dbReference type="InterPro" id="IPR045677">
    <property type="entry name" value="DUF6197"/>
</dbReference>
<dbReference type="Proteomes" id="UP000241798">
    <property type="component" value="Segment"/>
</dbReference>
<proteinExistence type="predicted"/>